<comment type="cofactor">
    <cofactor evidence="1">
        <name>FAD</name>
        <dbReference type="ChEBI" id="CHEBI:57692"/>
    </cofactor>
</comment>
<proteinExistence type="inferred from homology"/>
<dbReference type="InterPro" id="IPR006091">
    <property type="entry name" value="Acyl-CoA_Oxase/DH_mid-dom"/>
</dbReference>
<dbReference type="Gene3D" id="1.10.540.10">
    <property type="entry name" value="Acyl-CoA dehydrogenase/oxidase, N-terminal domain"/>
    <property type="match status" value="1"/>
</dbReference>
<evidence type="ECO:0000256" key="2">
    <source>
        <dbReference type="ARBA" id="ARBA00009347"/>
    </source>
</evidence>
<dbReference type="Pfam" id="PF00441">
    <property type="entry name" value="Acyl-CoA_dh_1"/>
    <property type="match status" value="2"/>
</dbReference>
<evidence type="ECO:0000256" key="5">
    <source>
        <dbReference type="ARBA" id="ARBA00023002"/>
    </source>
</evidence>
<dbReference type="InterPro" id="IPR009100">
    <property type="entry name" value="AcylCoA_DH/oxidase_NM_dom_sf"/>
</dbReference>
<evidence type="ECO:0000259" key="7">
    <source>
        <dbReference type="Pfam" id="PF02770"/>
    </source>
</evidence>
<keyword evidence="4" id="KW-0274">FAD</keyword>
<dbReference type="InterPro" id="IPR036250">
    <property type="entry name" value="AcylCo_DH-like_C"/>
</dbReference>
<sequence length="716" mass="75878">MSTGIRAEAEDFGRTVAAVLDDRWGDATAAPHGDLAGLWRTAAEQGWFELASERALDFLVAAVRELGARACPLPLVDAYVAGLLLDADRGAQVASGQLRPIVAVVDDPDTDTADHCEAAPQATHLLLVHPAGGRVRLAPISRTEPTPGLAVPAWSRVRAGATETEVAADPAAVTDALAVWTLGLAVRALAAAERGHELAVAHATTREQFGRVIGGFGAVQQRVAACHIETAAANALVGDAVGHGLAGSGEWPLAAALAVRHIGDTATSVMFGAQHTLGAIGFFEEHEAAWLFRRVHADVVRLHAHARHAVRISRALVEQGRSLPSFHLGEAAERFRAEVRALLAEHRLVDEHGREGHDQEGLRAAMAEHGLFSLGWPQEAGGRQAGVAEQAVLNEEMKYARGPVDRAMSATMLLGHSILRHGTPEQQAEFLPLIRRGQLRFCLGYSEPEAGSDLASLRTRAVRDGDHWVINGQKSWTTRAHTASHVWLAVRTDPDAVPRHAGITIFLVPMDTPGITVQQHTALSGEVSCTVFYDDVRVPDSMRVGEVNGGWRVITDALAAERVVMGGVAATLLRQLDDLLEHLRTDPERLLGADGSAKRDRLESLAARLQAARALVLEATRAMAGGGASDLAAPMAGVLGGELAEDFGQGVLELLGPEAALGAQVPGVPGGGGFERALRTSPMFVIGGGTNDIQRAIIARGLGLPREERAARKKER</sequence>
<dbReference type="PANTHER" id="PTHR43292:SF4">
    <property type="entry name" value="ACYL-COA DEHYDROGENASE FADE34"/>
    <property type="match status" value="1"/>
</dbReference>
<dbReference type="InterPro" id="IPR037069">
    <property type="entry name" value="AcylCoA_DH/ox_N_sf"/>
</dbReference>
<gene>
    <name evidence="9" type="ORF">FOF52_04825</name>
</gene>
<evidence type="ECO:0000259" key="8">
    <source>
        <dbReference type="Pfam" id="PF02771"/>
    </source>
</evidence>
<dbReference type="RefSeq" id="WP_248592627.1">
    <property type="nucleotide sequence ID" value="NZ_BAABEB010000012.1"/>
</dbReference>
<keyword evidence="5" id="KW-0560">Oxidoreductase</keyword>
<evidence type="ECO:0000259" key="6">
    <source>
        <dbReference type="Pfam" id="PF00441"/>
    </source>
</evidence>
<organism evidence="9 10">
    <name type="scientific">Thermobifida alba</name>
    <name type="common">Thermomonospora alba</name>
    <dbReference type="NCBI Taxonomy" id="53522"/>
    <lineage>
        <taxon>Bacteria</taxon>
        <taxon>Bacillati</taxon>
        <taxon>Actinomycetota</taxon>
        <taxon>Actinomycetes</taxon>
        <taxon>Streptosporangiales</taxon>
        <taxon>Nocardiopsidaceae</taxon>
        <taxon>Thermobifida</taxon>
    </lineage>
</organism>
<feature type="domain" description="Acyl-CoA dehydrogenase/oxidase N-terminal" evidence="8">
    <location>
        <begin position="330"/>
        <end position="437"/>
    </location>
</feature>
<dbReference type="EMBL" id="CP051627">
    <property type="protein sequence ID" value="UPT20369.1"/>
    <property type="molecule type" value="Genomic_DNA"/>
</dbReference>
<keyword evidence="10" id="KW-1185">Reference proteome</keyword>
<dbReference type="SUPFAM" id="SSF47203">
    <property type="entry name" value="Acyl-CoA dehydrogenase C-terminal domain-like"/>
    <property type="match status" value="2"/>
</dbReference>
<keyword evidence="3" id="KW-0285">Flavoprotein</keyword>
<evidence type="ECO:0000256" key="3">
    <source>
        <dbReference type="ARBA" id="ARBA00022630"/>
    </source>
</evidence>
<reference evidence="9 10" key="1">
    <citation type="submission" date="2020-04" db="EMBL/GenBank/DDBJ databases">
        <title>Thermobifida alba genome sequencing and assembly.</title>
        <authorList>
            <person name="Luzics S."/>
            <person name="Horvath B."/>
            <person name="Nagy I."/>
            <person name="Toth A."/>
            <person name="Nagy I."/>
            <person name="Kukolya J."/>
        </authorList>
    </citation>
    <scope>NUCLEOTIDE SEQUENCE [LARGE SCALE GENOMIC DNA]</scope>
    <source>
        <strain evidence="9 10">DSM 43795</strain>
    </source>
</reference>
<dbReference type="PANTHER" id="PTHR43292">
    <property type="entry name" value="ACYL-COA DEHYDROGENASE"/>
    <property type="match status" value="1"/>
</dbReference>
<dbReference type="Proteomes" id="UP000832041">
    <property type="component" value="Chromosome"/>
</dbReference>
<evidence type="ECO:0000256" key="4">
    <source>
        <dbReference type="ARBA" id="ARBA00022827"/>
    </source>
</evidence>
<feature type="domain" description="Acyl-CoA dehydrogenase/oxidase C-terminal" evidence="6">
    <location>
        <begin position="175"/>
        <end position="297"/>
    </location>
</feature>
<dbReference type="Pfam" id="PF02770">
    <property type="entry name" value="Acyl-CoA_dh_M"/>
    <property type="match status" value="1"/>
</dbReference>
<dbReference type="Gene3D" id="2.40.110.10">
    <property type="entry name" value="Butyryl-CoA Dehydrogenase, subunit A, domain 2"/>
    <property type="match status" value="1"/>
</dbReference>
<evidence type="ECO:0000256" key="1">
    <source>
        <dbReference type="ARBA" id="ARBA00001974"/>
    </source>
</evidence>
<dbReference type="SUPFAM" id="SSF56645">
    <property type="entry name" value="Acyl-CoA dehydrogenase NM domain-like"/>
    <property type="match status" value="1"/>
</dbReference>
<comment type="similarity">
    <text evidence="2">Belongs to the acyl-CoA dehydrogenase family.</text>
</comment>
<feature type="domain" description="Acyl-CoA oxidase/dehydrogenase middle" evidence="7">
    <location>
        <begin position="442"/>
        <end position="535"/>
    </location>
</feature>
<dbReference type="InterPro" id="IPR009075">
    <property type="entry name" value="AcylCo_DH/oxidase_C"/>
</dbReference>
<dbReference type="Gene3D" id="1.20.140.10">
    <property type="entry name" value="Butyryl-CoA Dehydrogenase, subunit A, domain 3"/>
    <property type="match status" value="2"/>
</dbReference>
<dbReference type="InterPro" id="IPR052161">
    <property type="entry name" value="Mycobact_Acyl-CoA_DH"/>
</dbReference>
<name>A0ABY4KYT3_THEAE</name>
<feature type="domain" description="Acyl-CoA dehydrogenase/oxidase C-terminal" evidence="6">
    <location>
        <begin position="548"/>
        <end position="702"/>
    </location>
</feature>
<dbReference type="InterPro" id="IPR013786">
    <property type="entry name" value="AcylCoA_DH/ox_N"/>
</dbReference>
<accession>A0ABY4KYT3</accession>
<dbReference type="Pfam" id="PF02771">
    <property type="entry name" value="Acyl-CoA_dh_N"/>
    <property type="match status" value="1"/>
</dbReference>
<dbReference type="InterPro" id="IPR046373">
    <property type="entry name" value="Acyl-CoA_Oxase/DH_mid-dom_sf"/>
</dbReference>
<protein>
    <submittedName>
        <fullName evidence="9">Acyl-CoA dehydrogenase</fullName>
    </submittedName>
</protein>
<evidence type="ECO:0000313" key="10">
    <source>
        <dbReference type="Proteomes" id="UP000832041"/>
    </source>
</evidence>
<evidence type="ECO:0000313" key="9">
    <source>
        <dbReference type="EMBL" id="UPT20369.1"/>
    </source>
</evidence>